<evidence type="ECO:0000256" key="5">
    <source>
        <dbReference type="ARBA" id="ARBA00023136"/>
    </source>
</evidence>
<dbReference type="OrthoDB" id="9813917at2"/>
<accession>A0A2T0U7T3</accession>
<dbReference type="RefSeq" id="WP_106292550.1">
    <property type="nucleotide sequence ID" value="NZ_PVTH01000003.1"/>
</dbReference>
<evidence type="ECO:0000256" key="2">
    <source>
        <dbReference type="ARBA" id="ARBA00022475"/>
    </source>
</evidence>
<feature type="transmembrane region" description="Helical" evidence="7">
    <location>
        <begin position="120"/>
        <end position="136"/>
    </location>
</feature>
<keyword evidence="5 7" id="KW-0472">Membrane</keyword>
<feature type="transmembrane region" description="Helical" evidence="7">
    <location>
        <begin position="172"/>
        <end position="190"/>
    </location>
</feature>
<feature type="transmembrane region" description="Helical" evidence="7">
    <location>
        <begin position="142"/>
        <end position="160"/>
    </location>
</feature>
<keyword evidence="4 7" id="KW-1133">Transmembrane helix</keyword>
<dbReference type="Proteomes" id="UP000238034">
    <property type="component" value="Unassembled WGS sequence"/>
</dbReference>
<evidence type="ECO:0000313" key="9">
    <source>
        <dbReference type="EMBL" id="PRY53977.1"/>
    </source>
</evidence>
<comment type="similarity">
    <text evidence="6">Belongs to the ThrE exporter (TC 2.A.79) family.</text>
</comment>
<dbReference type="Pfam" id="PF06738">
    <property type="entry name" value="ThrE"/>
    <property type="match status" value="1"/>
</dbReference>
<proteinExistence type="inferred from homology"/>
<dbReference type="InterPro" id="IPR010619">
    <property type="entry name" value="ThrE-like_N"/>
</dbReference>
<dbReference type="GO" id="GO:0022857">
    <property type="term" value="F:transmembrane transporter activity"/>
    <property type="evidence" value="ECO:0007669"/>
    <property type="project" value="InterPro"/>
</dbReference>
<dbReference type="GO" id="GO:0005886">
    <property type="term" value="C:plasma membrane"/>
    <property type="evidence" value="ECO:0007669"/>
    <property type="project" value="UniProtKB-SubCell"/>
</dbReference>
<feature type="transmembrane region" description="Helical" evidence="7">
    <location>
        <begin position="202"/>
        <end position="219"/>
    </location>
</feature>
<dbReference type="EMBL" id="PVTH01000003">
    <property type="protein sequence ID" value="PRY53977.1"/>
    <property type="molecule type" value="Genomic_DNA"/>
</dbReference>
<evidence type="ECO:0000256" key="3">
    <source>
        <dbReference type="ARBA" id="ARBA00022692"/>
    </source>
</evidence>
<gene>
    <name evidence="9" type="ORF">B0I27_103450</name>
</gene>
<feature type="domain" description="Threonine/serine exporter-like N-terminal" evidence="8">
    <location>
        <begin position="17"/>
        <end position="254"/>
    </location>
</feature>
<dbReference type="AlphaFoldDB" id="A0A2T0U7T3"/>
<comment type="subcellular location">
    <subcellularLocation>
        <location evidence="1">Cell membrane</location>
        <topology evidence="1">Multi-pass membrane protein</topology>
    </subcellularLocation>
</comment>
<organism evidence="9 10">
    <name type="scientific">Arcticibacter pallidicorallinus</name>
    <dbReference type="NCBI Taxonomy" id="1259464"/>
    <lineage>
        <taxon>Bacteria</taxon>
        <taxon>Pseudomonadati</taxon>
        <taxon>Bacteroidota</taxon>
        <taxon>Sphingobacteriia</taxon>
        <taxon>Sphingobacteriales</taxon>
        <taxon>Sphingobacteriaceae</taxon>
        <taxon>Arcticibacter</taxon>
    </lineage>
</organism>
<dbReference type="PANTHER" id="PTHR34390">
    <property type="entry name" value="UPF0442 PROTEIN YJJB-RELATED"/>
    <property type="match status" value="1"/>
</dbReference>
<evidence type="ECO:0000256" key="7">
    <source>
        <dbReference type="SAM" id="Phobius"/>
    </source>
</evidence>
<feature type="transmembrane region" description="Helical" evidence="7">
    <location>
        <begin position="231"/>
        <end position="255"/>
    </location>
</feature>
<keyword evidence="10" id="KW-1185">Reference proteome</keyword>
<evidence type="ECO:0000256" key="4">
    <source>
        <dbReference type="ARBA" id="ARBA00022989"/>
    </source>
</evidence>
<keyword evidence="3 7" id="KW-0812">Transmembrane</keyword>
<evidence type="ECO:0000313" key="10">
    <source>
        <dbReference type="Proteomes" id="UP000238034"/>
    </source>
</evidence>
<evidence type="ECO:0000256" key="1">
    <source>
        <dbReference type="ARBA" id="ARBA00004651"/>
    </source>
</evidence>
<protein>
    <submittedName>
        <fullName evidence="9">Uncharacterized membrane protein YjjP (DUF1212 family)</fullName>
    </submittedName>
</protein>
<sequence length="257" mass="28264">MAHLTEQTEIKQLGSTLLNIGALLLSSGASTGRTRKTINRIADSFGYSTDLLISHRTIMLTIRDTQNDYFFNNLKRSSPHGVNFKVLTGISRLSWQVVEEGLTVPQINDQLGRIASLPHYPRWAILLFVGLAGSSFCRLAEGDFLDMLVVFFATVSGLFIRQEVHRLKFNPYICIYCAALTSSFIAASALKFGNGYVHEPAFSTSVLFLIPGVPLINSFSDMIDGNLNNALIRGINGFIISFAIGLGLLTSMFIYGL</sequence>
<dbReference type="GO" id="GO:0015744">
    <property type="term" value="P:succinate transport"/>
    <property type="evidence" value="ECO:0007669"/>
    <property type="project" value="TreeGrafter"/>
</dbReference>
<dbReference type="PANTHER" id="PTHR34390:SF2">
    <property type="entry name" value="SUCCINATE TRANSPORTER SUBUNIT YJJP-RELATED"/>
    <property type="match status" value="1"/>
</dbReference>
<name>A0A2T0U7T3_9SPHI</name>
<reference evidence="9 10" key="1">
    <citation type="submission" date="2018-03" db="EMBL/GenBank/DDBJ databases">
        <title>Genomic Encyclopedia of Type Strains, Phase III (KMG-III): the genomes of soil and plant-associated and newly described type strains.</title>
        <authorList>
            <person name="Whitman W."/>
        </authorList>
    </citation>
    <scope>NUCLEOTIDE SEQUENCE [LARGE SCALE GENOMIC DNA]</scope>
    <source>
        <strain evidence="9 10">CGMCC 1.9313</strain>
    </source>
</reference>
<evidence type="ECO:0000259" key="8">
    <source>
        <dbReference type="Pfam" id="PF06738"/>
    </source>
</evidence>
<comment type="caution">
    <text evidence="9">The sequence shown here is derived from an EMBL/GenBank/DDBJ whole genome shotgun (WGS) entry which is preliminary data.</text>
</comment>
<evidence type="ECO:0000256" key="6">
    <source>
        <dbReference type="ARBA" id="ARBA00034125"/>
    </source>
</evidence>
<dbReference type="InterPro" id="IPR050539">
    <property type="entry name" value="ThrE_Dicarb/AminoAcid_Exp"/>
</dbReference>
<keyword evidence="2" id="KW-1003">Cell membrane</keyword>